<organism evidence="1 2">
    <name type="scientific">Mariniradius saccharolyticus AK6</name>
    <dbReference type="NCBI Taxonomy" id="1239962"/>
    <lineage>
        <taxon>Bacteria</taxon>
        <taxon>Pseudomonadati</taxon>
        <taxon>Bacteroidota</taxon>
        <taxon>Cytophagia</taxon>
        <taxon>Cytophagales</taxon>
        <taxon>Cyclobacteriaceae</taxon>
        <taxon>Mariniradius</taxon>
    </lineage>
</organism>
<name>M7XIE2_9BACT</name>
<sequence length="264" mass="29498">MKGIQDIIAEQITEMPDPGITVVIPFKASAAKGNELQYALRAWDKHFPGCRIAIIGDSLPWFGKEILHIPMDTVSDNPQIDVAHKMAAAIASDLIPQDFIWSNDDIYTLCPITLADIVTLKAHGKLSAKGLAEGLYRKNADRTLKALKEAGIDEPYDFATHTPVALGKNLLSEVLHKFKCLDEGHLVYSLYANYFFVQAGYRPTITYNDARGSIVAAVYRANPDADLLKKAFETRKWINNNDGGWKAVEPYLQKLFPDKCRFEK</sequence>
<keyword evidence="2" id="KW-1185">Reference proteome</keyword>
<dbReference type="InParanoid" id="M7XIE2"/>
<evidence type="ECO:0000313" key="1">
    <source>
        <dbReference type="EMBL" id="EMS34604.1"/>
    </source>
</evidence>
<accession>M7XIE2</accession>
<protein>
    <submittedName>
        <fullName evidence="1">Uncharacterized protein</fullName>
    </submittedName>
</protein>
<dbReference type="AlphaFoldDB" id="M7XIE2"/>
<comment type="caution">
    <text evidence="1">The sequence shown here is derived from an EMBL/GenBank/DDBJ whole genome shotgun (WGS) entry which is preliminary data.</text>
</comment>
<reference evidence="1" key="1">
    <citation type="submission" date="2013-01" db="EMBL/GenBank/DDBJ databases">
        <title>Genome assembly of Mariniradius saccharolyticus AK6.</title>
        <authorList>
            <person name="Vaidya B."/>
            <person name="Khatri I."/>
            <person name="Tanuku N.R.S."/>
            <person name="Subramanian S."/>
            <person name="Pinnaka A."/>
        </authorList>
    </citation>
    <scope>NUCLEOTIDE SEQUENCE [LARGE SCALE GENOMIC DNA]</scope>
    <source>
        <strain evidence="1">AK6</strain>
    </source>
</reference>
<evidence type="ECO:0000313" key="2">
    <source>
        <dbReference type="Proteomes" id="UP000010953"/>
    </source>
</evidence>
<dbReference type="Proteomes" id="UP000010953">
    <property type="component" value="Unassembled WGS sequence"/>
</dbReference>
<dbReference type="EMBL" id="AMZY02000005">
    <property type="protein sequence ID" value="EMS34604.1"/>
    <property type="molecule type" value="Genomic_DNA"/>
</dbReference>
<proteinExistence type="predicted"/>
<gene>
    <name evidence="1" type="ORF">C943_03291</name>
</gene>